<evidence type="ECO:0000313" key="2">
    <source>
        <dbReference type="EMBL" id="PRB88479.1"/>
    </source>
</evidence>
<evidence type="ECO:0000313" key="1">
    <source>
        <dbReference type="EMBL" id="PRB81824.1"/>
    </source>
</evidence>
<comment type="caution">
    <text evidence="1">The sequence shown here is derived from an EMBL/GenBank/DDBJ whole genome shotgun (WGS) entry which is preliminary data.</text>
</comment>
<dbReference type="Pfam" id="PF08811">
    <property type="entry name" value="DUF1800"/>
    <property type="match status" value="1"/>
</dbReference>
<reference evidence="3 4" key="1">
    <citation type="submission" date="2017-09" db="EMBL/GenBank/DDBJ databases">
        <title>Genomic, metabolic, and phenotypic characteristics of bacterial isolates from the natural microbiome of the model nematode Caenorhabditis elegans.</title>
        <authorList>
            <person name="Zimmermann J."/>
            <person name="Obeng N."/>
            <person name="Yang W."/>
            <person name="Obeng O."/>
            <person name="Kissoyan K."/>
            <person name="Pees B."/>
            <person name="Dirksen P."/>
            <person name="Hoppner M."/>
            <person name="Franke A."/>
            <person name="Rosenstiel P."/>
            <person name="Leippe M."/>
            <person name="Dierking K."/>
            <person name="Kaleta C."/>
            <person name="Schulenburg H."/>
        </authorList>
    </citation>
    <scope>NUCLEOTIDE SEQUENCE [LARGE SCALE GENOMIC DNA]</scope>
    <source>
        <strain evidence="1 4">MYb25</strain>
        <strain evidence="2 3">MYb44</strain>
    </source>
</reference>
<dbReference type="Proteomes" id="UP000238534">
    <property type="component" value="Unassembled WGS sequence"/>
</dbReference>
<keyword evidence="3" id="KW-1185">Reference proteome</keyword>
<name>A0A2S9CMW0_CHRCI</name>
<proteinExistence type="predicted"/>
<dbReference type="RefSeq" id="WP_105683936.1">
    <property type="nucleotide sequence ID" value="NZ_JBBGZD010000004.1"/>
</dbReference>
<organism evidence="1 4">
    <name type="scientific">Chryseobacterium culicis</name>
    <dbReference type="NCBI Taxonomy" id="680127"/>
    <lineage>
        <taxon>Bacteria</taxon>
        <taxon>Pseudomonadati</taxon>
        <taxon>Bacteroidota</taxon>
        <taxon>Flavobacteriia</taxon>
        <taxon>Flavobacteriales</taxon>
        <taxon>Weeksellaceae</taxon>
        <taxon>Chryseobacterium group</taxon>
        <taxon>Chryseobacterium</taxon>
    </lineage>
</organism>
<evidence type="ECO:0000313" key="3">
    <source>
        <dbReference type="Proteomes" id="UP000238325"/>
    </source>
</evidence>
<protein>
    <recommendedName>
        <fullName evidence="5">DUF1800 domain-containing protein</fullName>
    </recommendedName>
</protein>
<dbReference type="EMBL" id="PCPP01000004">
    <property type="protein sequence ID" value="PRB81824.1"/>
    <property type="molecule type" value="Genomic_DNA"/>
</dbReference>
<dbReference type="Proteomes" id="UP000238325">
    <property type="component" value="Unassembled WGS sequence"/>
</dbReference>
<accession>A0A2S9CMW0</accession>
<evidence type="ECO:0000313" key="4">
    <source>
        <dbReference type="Proteomes" id="UP000238534"/>
    </source>
</evidence>
<dbReference type="OrthoDB" id="9772295at2"/>
<dbReference type="InterPro" id="IPR014917">
    <property type="entry name" value="DUF1800"/>
</dbReference>
<gene>
    <name evidence="1" type="ORF">CQ022_19330</name>
    <name evidence="2" type="ORF">CQ033_18235</name>
</gene>
<evidence type="ECO:0008006" key="5">
    <source>
        <dbReference type="Google" id="ProtNLM"/>
    </source>
</evidence>
<sequence length="460" mass="53443">MMADSLLKNKHLLWRAGFGVGIHQIDDLKNKNIKTLMNELFKEDRFSEITYDTPDPVSVTDYMSSTAPADKKKEMQRINREQNNELNLNFLNSIVNSKEQMREKMAFFWHGHFASRVINPRFNKQLLNTIRKNALGNFKDLLFEVSQSPAMLNFLNNQQNKKDHPNENFAREVMELFTMGRGNYTEKDVREGARAFTGWSYDKEGNFKERKNLHDEDSKTFLGKTGNFDGNDVLNIILEQKATAQFITTKIYKFFVNEKPDQDIVNTLSANFYNSGYDIKKLMTEIFSSTWFYDQKNIGNRIKSPVELMAGIMRILPMHIQNPENLIVYQKLLGQMLLYPPNVAGWPSGKSWIDSSTLMLRLQVPQIWSGLRPLEYSPRQDDDIDMGMKSRETALNKSFKNPNITIDWGRIEQLFANKNCEDYLLLSTQSLDMNSVKNFSDKSIKMNVINLMSTPEYQLM</sequence>
<dbReference type="EMBL" id="PCPH01000005">
    <property type="protein sequence ID" value="PRB88479.1"/>
    <property type="molecule type" value="Genomic_DNA"/>
</dbReference>
<dbReference type="AlphaFoldDB" id="A0A2S9CMW0"/>